<dbReference type="STRING" id="521045.Kole_0353"/>
<evidence type="ECO:0000256" key="2">
    <source>
        <dbReference type="ARBA" id="ARBA00022618"/>
    </source>
</evidence>
<dbReference type="InterPro" id="IPR050696">
    <property type="entry name" value="FtsA/MreB"/>
</dbReference>
<accession>C5CDJ4</accession>
<keyword evidence="3" id="KW-0472">Membrane</keyword>
<feature type="domain" description="SHS2" evidence="5">
    <location>
        <begin position="8"/>
        <end position="200"/>
    </location>
</feature>
<reference evidence="6 7" key="2">
    <citation type="journal article" date="2011" name="J. Bacteriol.">
        <title>Genome Sequence of Kosmotoga olearia Strain TBF 19.5.1, a Thermophilic Bacterium with a Wide Growth Temperature Range, Isolated from the Troll B Oil Platform in the North Sea.</title>
        <authorList>
            <person name="Swithers K.S."/>
            <person name="Dipippo J.L."/>
            <person name="Bruce D.C."/>
            <person name="Detter C."/>
            <person name="Tapia R."/>
            <person name="Han S."/>
            <person name="Goodwin L.A."/>
            <person name="Han J."/>
            <person name="Woyke T."/>
            <person name="Pitluck S."/>
            <person name="Pennacchio L."/>
            <person name="Nolan M."/>
            <person name="Mikhailova N."/>
            <person name="Land M.L."/>
            <person name="Nesbo C.L."/>
            <person name="Gogarten J.P."/>
            <person name="Noll K.M."/>
        </authorList>
    </citation>
    <scope>NUCLEOTIDE SEQUENCE [LARGE SCALE GENOMIC DNA]</scope>
    <source>
        <strain evidence="7">ATCC BAA-1733 / DSM 21960 / TBF 19.5.1</strain>
    </source>
</reference>
<evidence type="ECO:0000259" key="5">
    <source>
        <dbReference type="SMART" id="SM00842"/>
    </source>
</evidence>
<dbReference type="GO" id="GO:0032153">
    <property type="term" value="C:cell division site"/>
    <property type="evidence" value="ECO:0007669"/>
    <property type="project" value="TreeGrafter"/>
</dbReference>
<dbReference type="PANTHER" id="PTHR32432:SF4">
    <property type="entry name" value="CELL DIVISION PROTEIN FTSA"/>
    <property type="match status" value="1"/>
</dbReference>
<protein>
    <submittedName>
        <fullName evidence="6">Cell division protein FtsA</fullName>
    </submittedName>
</protein>
<gene>
    <name evidence="6" type="ordered locus">Kole_0353</name>
</gene>
<evidence type="ECO:0000313" key="7">
    <source>
        <dbReference type="Proteomes" id="UP000002382"/>
    </source>
</evidence>
<dbReference type="KEGG" id="kol:Kole_0353"/>
<name>C5CDJ4_KOSOT</name>
<evidence type="ECO:0000313" key="6">
    <source>
        <dbReference type="EMBL" id="ACR79078.1"/>
    </source>
</evidence>
<dbReference type="Pfam" id="PF02491">
    <property type="entry name" value="SHS2_FTSA"/>
    <property type="match status" value="1"/>
</dbReference>
<dbReference type="InterPro" id="IPR043129">
    <property type="entry name" value="ATPase_NBD"/>
</dbReference>
<dbReference type="GO" id="GO:0051301">
    <property type="term" value="P:cell division"/>
    <property type="evidence" value="ECO:0007669"/>
    <property type="project" value="UniProtKB-KW"/>
</dbReference>
<keyword evidence="2 6" id="KW-0132">Cell division</keyword>
<dbReference type="eggNOG" id="COG0849">
    <property type="taxonomic scope" value="Bacteria"/>
</dbReference>
<organism evidence="6 7">
    <name type="scientific">Kosmotoga olearia (strain ATCC BAA-1733 / DSM 21960 / TBF 19.5.1)</name>
    <dbReference type="NCBI Taxonomy" id="521045"/>
    <lineage>
        <taxon>Bacteria</taxon>
        <taxon>Thermotogati</taxon>
        <taxon>Thermotogota</taxon>
        <taxon>Thermotogae</taxon>
        <taxon>Kosmotogales</taxon>
        <taxon>Kosmotogaceae</taxon>
        <taxon>Kosmotoga</taxon>
    </lineage>
</organism>
<dbReference type="EMBL" id="CP001634">
    <property type="protein sequence ID" value="ACR79078.1"/>
    <property type="molecule type" value="Genomic_DNA"/>
</dbReference>
<evidence type="ECO:0000256" key="4">
    <source>
        <dbReference type="ARBA" id="ARBA00023306"/>
    </source>
</evidence>
<dbReference type="NCBIfam" id="TIGR01174">
    <property type="entry name" value="ftsA"/>
    <property type="match status" value="1"/>
</dbReference>
<dbReference type="AlphaFoldDB" id="C5CDJ4"/>
<dbReference type="Pfam" id="PF14450">
    <property type="entry name" value="FtsA"/>
    <property type="match status" value="1"/>
</dbReference>
<dbReference type="InterPro" id="IPR020823">
    <property type="entry name" value="Cell_div_FtsA"/>
</dbReference>
<sequence length="429" mass="47476">MPRGKEYTVSIDLGTNTLKGVVVSSDPSSQLQLEAYGSVKSVGLDKGEVKDAVALKQSIQKLVDDLTGQLGKKDIVADFRLCFTDGEYAVMSEIVEESISDDKPVVVTQEIIDELMAKITQDKLKDNKNIHMKYVRKYIIDDEKVVFNPVDMLAKQLKVEMVFVSSEGKSTEVFKRLFEELLGTGDFLIFPSLISGAEAVLTDTEKQHGVVCVSIGHAFSELVIYRENLPIYVSRIPLGVRHIVRDIALVLGTSLDEAERLLVTHGYASMYPPSGDSVVEYFGLDERTRKNVSVRKLSTIIYARVKELLNKIRREIQYSKANYPEFAEEGIPGGVVFTGGGAKLRGLSDTGVESLKMPVRVGTYETSFNPRIENAHDVVNDPIFSSCLGSLIVQDAVETGIEEAIGKQKRRGFADFIRSLFFGGVEDEL</sequence>
<dbReference type="SUPFAM" id="SSF53067">
    <property type="entry name" value="Actin-like ATPase domain"/>
    <property type="match status" value="2"/>
</dbReference>
<dbReference type="HOGENOM" id="CLU_037850_4_1_0"/>
<reference evidence="6 7" key="1">
    <citation type="submission" date="2009-06" db="EMBL/GenBank/DDBJ databases">
        <title>Complete sequence of Thermotogales bacterium TBF 19.5.1.</title>
        <authorList>
            <consortium name="US DOE Joint Genome Institute"/>
            <person name="Lucas S."/>
            <person name="Copeland A."/>
            <person name="Lapidus A."/>
            <person name="Glavina del Rio T."/>
            <person name="Tice H."/>
            <person name="Bruce D."/>
            <person name="Goodwin L."/>
            <person name="Pitluck S."/>
            <person name="Chertkov O."/>
            <person name="Brettin T."/>
            <person name="Detter J.C."/>
            <person name="Han C."/>
            <person name="Schmutz J."/>
            <person name="Larimer F."/>
            <person name="Land M."/>
            <person name="Hauser L."/>
            <person name="Kyrpides N."/>
            <person name="Ovchinnikova G."/>
            <person name="Noll K."/>
        </authorList>
    </citation>
    <scope>NUCLEOTIDE SEQUENCE [LARGE SCALE GENOMIC DNA]</scope>
    <source>
        <strain evidence="7">ATCC BAA-1733 / DSM 21960 / TBF 19.5.1</strain>
    </source>
</reference>
<keyword evidence="4" id="KW-0131">Cell cycle</keyword>
<dbReference type="RefSeq" id="WP_012744865.1">
    <property type="nucleotide sequence ID" value="NC_012785.1"/>
</dbReference>
<keyword evidence="7" id="KW-1185">Reference proteome</keyword>
<dbReference type="Proteomes" id="UP000002382">
    <property type="component" value="Chromosome"/>
</dbReference>
<keyword evidence="1" id="KW-1003">Cell membrane</keyword>
<dbReference type="Gene3D" id="3.30.420.40">
    <property type="match status" value="2"/>
</dbReference>
<dbReference type="PANTHER" id="PTHR32432">
    <property type="entry name" value="CELL DIVISION PROTEIN FTSA-RELATED"/>
    <property type="match status" value="1"/>
</dbReference>
<dbReference type="InterPro" id="IPR003494">
    <property type="entry name" value="SHS2_FtsA"/>
</dbReference>
<dbReference type="OrthoDB" id="41437at2"/>
<evidence type="ECO:0000256" key="3">
    <source>
        <dbReference type="ARBA" id="ARBA00023136"/>
    </source>
</evidence>
<proteinExistence type="predicted"/>
<evidence type="ECO:0000256" key="1">
    <source>
        <dbReference type="ARBA" id="ARBA00022475"/>
    </source>
</evidence>
<dbReference type="GO" id="GO:0009898">
    <property type="term" value="C:cytoplasmic side of plasma membrane"/>
    <property type="evidence" value="ECO:0007669"/>
    <property type="project" value="TreeGrafter"/>
</dbReference>
<dbReference type="SMART" id="SM00842">
    <property type="entry name" value="FtsA"/>
    <property type="match status" value="1"/>
</dbReference>